<dbReference type="CDD" id="cd20625">
    <property type="entry name" value="CYP164-like"/>
    <property type="match status" value="1"/>
</dbReference>
<keyword evidence="2" id="KW-0503">Monooxygenase</keyword>
<evidence type="ECO:0000313" key="4">
    <source>
        <dbReference type="Proteomes" id="UP000694257"/>
    </source>
</evidence>
<gene>
    <name evidence="3" type="ORF">KV110_22895</name>
</gene>
<keyword evidence="2" id="KW-0560">Oxidoreductase</keyword>
<name>A0ABX8RFQ8_NOCIO</name>
<keyword evidence="2" id="KW-0349">Heme</keyword>
<evidence type="ECO:0000256" key="2">
    <source>
        <dbReference type="RuleBase" id="RU000461"/>
    </source>
</evidence>
<dbReference type="Pfam" id="PF00067">
    <property type="entry name" value="p450"/>
    <property type="match status" value="1"/>
</dbReference>
<dbReference type="InterPro" id="IPR017972">
    <property type="entry name" value="Cyt_P450_CS"/>
</dbReference>
<organism evidence="3 4">
    <name type="scientific">Nocardia iowensis</name>
    <dbReference type="NCBI Taxonomy" id="204891"/>
    <lineage>
        <taxon>Bacteria</taxon>
        <taxon>Bacillati</taxon>
        <taxon>Actinomycetota</taxon>
        <taxon>Actinomycetes</taxon>
        <taxon>Mycobacteriales</taxon>
        <taxon>Nocardiaceae</taxon>
        <taxon>Nocardia</taxon>
    </lineage>
</organism>
<dbReference type="Proteomes" id="UP000694257">
    <property type="component" value="Chromosome"/>
</dbReference>
<dbReference type="EMBL" id="CP078145">
    <property type="protein sequence ID" value="QXN88448.1"/>
    <property type="molecule type" value="Genomic_DNA"/>
</dbReference>
<keyword evidence="2" id="KW-0479">Metal-binding</keyword>
<dbReference type="InterPro" id="IPR001128">
    <property type="entry name" value="Cyt_P450"/>
</dbReference>
<protein>
    <submittedName>
        <fullName evidence="3">Cytochrome P450</fullName>
    </submittedName>
</protein>
<dbReference type="PANTHER" id="PTHR46696">
    <property type="entry name" value="P450, PUTATIVE (EUROFUNG)-RELATED"/>
    <property type="match status" value="1"/>
</dbReference>
<keyword evidence="2" id="KW-0408">Iron</keyword>
<dbReference type="PANTHER" id="PTHR46696:SF1">
    <property type="entry name" value="CYTOCHROME P450 YJIB-RELATED"/>
    <property type="match status" value="1"/>
</dbReference>
<dbReference type="PROSITE" id="PS00086">
    <property type="entry name" value="CYTOCHROME_P450"/>
    <property type="match status" value="1"/>
</dbReference>
<evidence type="ECO:0000256" key="1">
    <source>
        <dbReference type="ARBA" id="ARBA00010617"/>
    </source>
</evidence>
<accession>A0ABX8RFQ8</accession>
<proteinExistence type="inferred from homology"/>
<reference evidence="3 4" key="1">
    <citation type="submission" date="2021-07" db="EMBL/GenBank/DDBJ databases">
        <title>Whole Genome Sequence of Nocardia Iowensis.</title>
        <authorList>
            <person name="Lamm A."/>
            <person name="Collins-Fairclough A.M."/>
            <person name="Bunk B."/>
            <person name="Sproer C."/>
        </authorList>
    </citation>
    <scope>NUCLEOTIDE SEQUENCE [LARGE SCALE GENOMIC DNA]</scope>
    <source>
        <strain evidence="3 4">NRRL 5646</strain>
    </source>
</reference>
<keyword evidence="4" id="KW-1185">Reference proteome</keyword>
<sequence length="407" mass="44447">MTTERILPARFDPFQQTEHDDPARLYAEMRAAGAVCRGGPAQWLIPRYQEVSRLLRDARLGQFQFADAYRLFPATLRQSLGDGPANSFTQRVVAGLDRPAHGPVRRLLAESFTSARVQAMSDRISSRAGELLDAAADTGGFDAVEDLAFPLPLTILGELLGIAPDERELVGHQVLELAKIFTAVLSDEDRASADAAVTWLRDYVEQLVAAGAGTDTVLDRMAHAQAAGTVDRAQLLDNAIFLLFAGLETSMTMISSLCAGLPRHQDQLNILRADPALVPSAVEEVLRFDPPTRITGRIVLEPVPVGDRVLRAGRVVFLLIASANRDERQFRAPETFDVTRRPNPHLSFGSGMHYCVGAGLARLEGAIVLRQLLERFAVFEPDGEPVLAGSATLRSYQHVPVRVGRSR</sequence>
<dbReference type="RefSeq" id="WP_218469331.1">
    <property type="nucleotide sequence ID" value="NZ_BAABJN010000008.1"/>
</dbReference>
<evidence type="ECO:0000313" key="3">
    <source>
        <dbReference type="EMBL" id="QXN88448.1"/>
    </source>
</evidence>
<comment type="similarity">
    <text evidence="1 2">Belongs to the cytochrome P450 family.</text>
</comment>